<dbReference type="Gene3D" id="1.20.5.340">
    <property type="match status" value="1"/>
</dbReference>
<name>A0AAV7W9M5_PLEWA</name>
<dbReference type="SUPFAM" id="SSF57997">
    <property type="entry name" value="Tropomyosin"/>
    <property type="match status" value="1"/>
</dbReference>
<dbReference type="Proteomes" id="UP001066276">
    <property type="component" value="Chromosome 1_2"/>
</dbReference>
<dbReference type="EMBL" id="JANPWB010000002">
    <property type="protein sequence ID" value="KAJ1210738.1"/>
    <property type="molecule type" value="Genomic_DNA"/>
</dbReference>
<proteinExistence type="predicted"/>
<evidence type="ECO:0000313" key="2">
    <source>
        <dbReference type="EMBL" id="KAJ1210738.1"/>
    </source>
</evidence>
<evidence type="ECO:0000256" key="1">
    <source>
        <dbReference type="SAM" id="Coils"/>
    </source>
</evidence>
<reference evidence="2" key="1">
    <citation type="journal article" date="2022" name="bioRxiv">
        <title>Sequencing and chromosome-scale assembly of the giantPleurodeles waltlgenome.</title>
        <authorList>
            <person name="Brown T."/>
            <person name="Elewa A."/>
            <person name="Iarovenko S."/>
            <person name="Subramanian E."/>
            <person name="Araus A.J."/>
            <person name="Petzold A."/>
            <person name="Susuki M."/>
            <person name="Suzuki K.-i.T."/>
            <person name="Hayashi T."/>
            <person name="Toyoda A."/>
            <person name="Oliveira C."/>
            <person name="Osipova E."/>
            <person name="Leigh N.D."/>
            <person name="Simon A."/>
            <person name="Yun M.H."/>
        </authorList>
    </citation>
    <scope>NUCLEOTIDE SEQUENCE</scope>
    <source>
        <strain evidence="2">20211129_DDA</strain>
        <tissue evidence="2">Liver</tissue>
    </source>
</reference>
<comment type="caution">
    <text evidence="2">The sequence shown here is derived from an EMBL/GenBank/DDBJ whole genome shotgun (WGS) entry which is preliminary data.</text>
</comment>
<organism evidence="2 3">
    <name type="scientific">Pleurodeles waltl</name>
    <name type="common">Iberian ribbed newt</name>
    <dbReference type="NCBI Taxonomy" id="8319"/>
    <lineage>
        <taxon>Eukaryota</taxon>
        <taxon>Metazoa</taxon>
        <taxon>Chordata</taxon>
        <taxon>Craniata</taxon>
        <taxon>Vertebrata</taxon>
        <taxon>Euteleostomi</taxon>
        <taxon>Amphibia</taxon>
        <taxon>Batrachia</taxon>
        <taxon>Caudata</taxon>
        <taxon>Salamandroidea</taxon>
        <taxon>Salamandridae</taxon>
        <taxon>Pleurodelinae</taxon>
        <taxon>Pleurodeles</taxon>
    </lineage>
</organism>
<keyword evidence="1" id="KW-0175">Coiled coil</keyword>
<evidence type="ECO:0000313" key="3">
    <source>
        <dbReference type="Proteomes" id="UP001066276"/>
    </source>
</evidence>
<keyword evidence="3" id="KW-1185">Reference proteome</keyword>
<feature type="coiled-coil region" evidence="1">
    <location>
        <begin position="26"/>
        <end position="53"/>
    </location>
</feature>
<sequence length="108" mass="12164">MLGLRTLILECNKAITEKADRVATTVALMQQDLDKMREKVKDLGTRTNGLENNVTAHATQLTDHKHRLQMQEAKLTELEAGSQRNNTRILGLLEGIETKRLNNSWNPG</sequence>
<accession>A0AAV7W9M5</accession>
<protein>
    <submittedName>
        <fullName evidence="2">Uncharacterized protein</fullName>
    </submittedName>
</protein>
<gene>
    <name evidence="2" type="ORF">NDU88_006100</name>
</gene>
<dbReference type="AlphaFoldDB" id="A0AAV7W9M5"/>